<dbReference type="PANTHER" id="PTHR33332">
    <property type="entry name" value="REVERSE TRANSCRIPTASE DOMAIN-CONTAINING PROTEIN"/>
    <property type="match status" value="1"/>
</dbReference>
<comment type="caution">
    <text evidence="2">The sequence shown here is derived from an EMBL/GenBank/DDBJ whole genome shotgun (WGS) entry which is preliminary data.</text>
</comment>
<dbReference type="EMBL" id="BAAFJT010000001">
    <property type="protein sequence ID" value="GAB0175839.1"/>
    <property type="molecule type" value="Genomic_DNA"/>
</dbReference>
<dbReference type="InterPro" id="IPR000477">
    <property type="entry name" value="RT_dom"/>
</dbReference>
<name>A0ABC9VSV4_GRUJA</name>
<dbReference type="Pfam" id="PF00078">
    <property type="entry name" value="RVT_1"/>
    <property type="match status" value="1"/>
</dbReference>
<dbReference type="InterPro" id="IPR043502">
    <property type="entry name" value="DNA/RNA_pol_sf"/>
</dbReference>
<protein>
    <submittedName>
        <fullName evidence="2">Mitochondrial enolase superfamily member 1</fullName>
    </submittedName>
</protein>
<organism evidence="2 3">
    <name type="scientific">Grus japonensis</name>
    <name type="common">Japanese crane</name>
    <name type="synonym">Red-crowned crane</name>
    <dbReference type="NCBI Taxonomy" id="30415"/>
    <lineage>
        <taxon>Eukaryota</taxon>
        <taxon>Metazoa</taxon>
        <taxon>Chordata</taxon>
        <taxon>Craniata</taxon>
        <taxon>Vertebrata</taxon>
        <taxon>Euteleostomi</taxon>
        <taxon>Archelosauria</taxon>
        <taxon>Archosauria</taxon>
        <taxon>Dinosauria</taxon>
        <taxon>Saurischia</taxon>
        <taxon>Theropoda</taxon>
        <taxon>Coelurosauria</taxon>
        <taxon>Aves</taxon>
        <taxon>Neognathae</taxon>
        <taxon>Neoaves</taxon>
        <taxon>Gruiformes</taxon>
        <taxon>Gruidae</taxon>
        <taxon>Grus</taxon>
    </lineage>
</organism>
<keyword evidence="3" id="KW-1185">Reference proteome</keyword>
<dbReference type="SUPFAM" id="SSF56672">
    <property type="entry name" value="DNA/RNA polymerases"/>
    <property type="match status" value="1"/>
</dbReference>
<proteinExistence type="predicted"/>
<accession>A0ABC9VSV4</accession>
<dbReference type="PRINTS" id="PR01345">
    <property type="entry name" value="CERVTRCPTASE"/>
</dbReference>
<feature type="domain" description="Reverse transcriptase" evidence="1">
    <location>
        <begin position="283"/>
        <end position="547"/>
    </location>
</feature>
<dbReference type="PROSITE" id="PS50878">
    <property type="entry name" value="RT_POL"/>
    <property type="match status" value="1"/>
</dbReference>
<sequence>MDPVDCQEHMVSRSSGSNSQSYKYLLNAEFQIHIQDSHSRSSRTDYFFDKTKWQFGEESWKEAMISRYDIKSVSPPPKKMLKTSLMILIHESFYPYSSSSFFKGKYILLEYILLELRWKKKVYAHWKQGRATWKDYKDAAHLCREKICAAKAQLELKLASTVGDNKKGFLKYVNNKRRTRENIGSLLDENGHLTNRDIDKAETFNAFFASVFNTDDGLWDPSCPKLEDRDCSNDKLPADPELVRDLLLHLDAYKSMGPDGIHPRVLRELADVIVRPLSIIFQWSWESGEVPVDWKLVNVDPIFKKGKKEDPGNYRHVSLTSVPGKIMEKIMLGVIEKHLKDNAVIGHSQHGFVRGRACLTNLVFFYDKVTHLVDQGKPADAIFLDFSKAFDTVSHSIFLDKMSSIQLDRNIVQWVSNWLTGQAQRVMVNGVTSSWWPVTSGVPQGSILGPVLFNVFINDLDVGLEGVVSKFADDTKLGGAVDSVEGGEALQRDLDRLENWAITSCMRFNKGKCRILHLGRGNPGYTYRLGDETLETSHAERDFGVLVDSKLNMSQQCAQAARKANHILGCIKHGIASQSREVIVPLYTVLVRPHLKYCMQFWAPQYKRDIKVWESVRRRATKVVKGLEGKTYEERLKSLGLFSLEKRRLRGDLIAAYSFLMRETEAAGTDLLPLVTSDRT</sequence>
<reference evidence="2 3" key="1">
    <citation type="submission" date="2024-06" db="EMBL/GenBank/DDBJ databases">
        <title>The draft genome of Grus japonensis, version 3.</title>
        <authorList>
            <person name="Nabeshima K."/>
            <person name="Suzuki S."/>
            <person name="Onuma M."/>
        </authorList>
    </citation>
    <scope>NUCLEOTIDE SEQUENCE [LARGE SCALE GENOMIC DNA]</scope>
    <source>
        <strain evidence="2 3">451A</strain>
    </source>
</reference>
<dbReference type="Proteomes" id="UP001623348">
    <property type="component" value="Unassembled WGS sequence"/>
</dbReference>
<evidence type="ECO:0000313" key="2">
    <source>
        <dbReference type="EMBL" id="GAB0175839.1"/>
    </source>
</evidence>
<evidence type="ECO:0000259" key="1">
    <source>
        <dbReference type="PROSITE" id="PS50878"/>
    </source>
</evidence>
<dbReference type="CDD" id="cd01650">
    <property type="entry name" value="RT_nLTR_like"/>
    <property type="match status" value="1"/>
</dbReference>
<evidence type="ECO:0000313" key="3">
    <source>
        <dbReference type="Proteomes" id="UP001623348"/>
    </source>
</evidence>
<dbReference type="AlphaFoldDB" id="A0ABC9VSV4"/>
<gene>
    <name evidence="2" type="ORF">GRJ2_000049100</name>
</gene>